<evidence type="ECO:0000256" key="1">
    <source>
        <dbReference type="SAM" id="MobiDB-lite"/>
    </source>
</evidence>
<dbReference type="EMBL" id="JAPZBQ010000006">
    <property type="protein sequence ID" value="KAJ5323090.1"/>
    <property type="molecule type" value="Genomic_DNA"/>
</dbReference>
<protein>
    <submittedName>
        <fullName evidence="2">Uncharacterized protein</fullName>
    </submittedName>
</protein>
<feature type="region of interest" description="Disordered" evidence="1">
    <location>
        <begin position="25"/>
        <end position="60"/>
    </location>
</feature>
<reference evidence="2" key="1">
    <citation type="submission" date="2022-12" db="EMBL/GenBank/DDBJ databases">
        <authorList>
            <person name="Petersen C."/>
        </authorList>
    </citation>
    <scope>NUCLEOTIDE SEQUENCE</scope>
    <source>
        <strain evidence="2">IBT 35673</strain>
    </source>
</reference>
<organism evidence="2 3">
    <name type="scientific">Penicillium brevicompactum</name>
    <dbReference type="NCBI Taxonomy" id="5074"/>
    <lineage>
        <taxon>Eukaryota</taxon>
        <taxon>Fungi</taxon>
        <taxon>Dikarya</taxon>
        <taxon>Ascomycota</taxon>
        <taxon>Pezizomycotina</taxon>
        <taxon>Eurotiomycetes</taxon>
        <taxon>Eurotiomycetidae</taxon>
        <taxon>Eurotiales</taxon>
        <taxon>Aspergillaceae</taxon>
        <taxon>Penicillium</taxon>
    </lineage>
</organism>
<dbReference type="AlphaFoldDB" id="A0A9W9U6Y1"/>
<dbReference type="Proteomes" id="UP001147695">
    <property type="component" value="Unassembled WGS sequence"/>
</dbReference>
<sequence length="84" mass="9247">MTIYHNFVQQANSILEKEEAKADAVANVSSSSEESTLSMRPTEGEASTSSERGKSPLAQVKWDFVTKDDANRCLKRSPTTSIPR</sequence>
<gene>
    <name evidence="2" type="ORF">N7452_011379</name>
</gene>
<evidence type="ECO:0000313" key="2">
    <source>
        <dbReference type="EMBL" id="KAJ5323090.1"/>
    </source>
</evidence>
<evidence type="ECO:0000313" key="3">
    <source>
        <dbReference type="Proteomes" id="UP001147695"/>
    </source>
</evidence>
<name>A0A9W9U6Y1_PENBR</name>
<comment type="caution">
    <text evidence="2">The sequence shown here is derived from an EMBL/GenBank/DDBJ whole genome shotgun (WGS) entry which is preliminary data.</text>
</comment>
<proteinExistence type="predicted"/>
<reference evidence="2" key="2">
    <citation type="journal article" date="2023" name="IMA Fungus">
        <title>Comparative genomic study of the Penicillium genus elucidates a diverse pangenome and 15 lateral gene transfer events.</title>
        <authorList>
            <person name="Petersen C."/>
            <person name="Sorensen T."/>
            <person name="Nielsen M.R."/>
            <person name="Sondergaard T.E."/>
            <person name="Sorensen J.L."/>
            <person name="Fitzpatrick D.A."/>
            <person name="Frisvad J.C."/>
            <person name="Nielsen K.L."/>
        </authorList>
    </citation>
    <scope>NUCLEOTIDE SEQUENCE</scope>
    <source>
        <strain evidence="2">IBT 35673</strain>
    </source>
</reference>
<accession>A0A9W9U6Y1</accession>